<dbReference type="Proteomes" id="UP001055115">
    <property type="component" value="Unassembled WGS sequence"/>
</dbReference>
<proteinExistence type="predicted"/>
<name>A0AA37P9G7_9PEZI</name>
<sequence length="287" mass="32715">MAPVLSQSLVSLAGKIARIKARVKKLEDEISAEKPKSEDGASATKTFPKFRQLPVEIRRAIWEASLPASRVFEPTGDDEELFSYKEGKPTRFIREWAPPRMRGACREAYAVCMSVGRFTFGCFKNSRIRGLWFNDKHDAVYFSHYWQWDYTRVCGVQTIYLSPKIALTELVHKNCWDANLAACRRLVVALHPGMLSPAAEVTPEDLPGTKPVFRAMTDDDIIGPHQLKAASFPEFADKEFITWGELRLVLQNLRQKMITANAEKPDFYKGPIQMEAVEVFRALDDRR</sequence>
<dbReference type="GeneID" id="73329082"/>
<dbReference type="InterPro" id="IPR045518">
    <property type="entry name" value="2EXR"/>
</dbReference>
<dbReference type="PANTHER" id="PTHR35910">
    <property type="entry name" value="2EXR DOMAIN-CONTAINING PROTEIN"/>
    <property type="match status" value="1"/>
</dbReference>
<protein>
    <recommendedName>
        <fullName evidence="1">2EXR domain-containing protein</fullName>
    </recommendedName>
</protein>
<accession>A0AA37P9G7</accession>
<dbReference type="AlphaFoldDB" id="A0AA37P9G7"/>
<evidence type="ECO:0000313" key="3">
    <source>
        <dbReference type="Proteomes" id="UP001055115"/>
    </source>
</evidence>
<reference evidence="2 3" key="1">
    <citation type="submission" date="2022-03" db="EMBL/GenBank/DDBJ databases">
        <title>Genome data of Colletotrichum spp.</title>
        <authorList>
            <person name="Utami Y.D."/>
            <person name="Hiruma K."/>
        </authorList>
    </citation>
    <scope>NUCLEOTIDE SEQUENCE [LARGE SCALE GENOMIC DNA]</scope>
    <source>
        <strain evidence="2 3">MAFF 239500</strain>
    </source>
</reference>
<organism evidence="2 3">
    <name type="scientific">Colletotrichum spaethianum</name>
    <dbReference type="NCBI Taxonomy" id="700344"/>
    <lineage>
        <taxon>Eukaryota</taxon>
        <taxon>Fungi</taxon>
        <taxon>Dikarya</taxon>
        <taxon>Ascomycota</taxon>
        <taxon>Pezizomycotina</taxon>
        <taxon>Sordariomycetes</taxon>
        <taxon>Hypocreomycetidae</taxon>
        <taxon>Glomerellales</taxon>
        <taxon>Glomerellaceae</taxon>
        <taxon>Colletotrichum</taxon>
        <taxon>Colletotrichum spaethianum species complex</taxon>
    </lineage>
</organism>
<dbReference type="Pfam" id="PF20150">
    <property type="entry name" value="2EXR"/>
    <property type="match status" value="1"/>
</dbReference>
<comment type="caution">
    <text evidence="2">The sequence shown here is derived from an EMBL/GenBank/DDBJ whole genome shotgun (WGS) entry which is preliminary data.</text>
</comment>
<dbReference type="RefSeq" id="XP_049130449.1">
    <property type="nucleotide sequence ID" value="XM_049274492.1"/>
</dbReference>
<keyword evidence="3" id="KW-1185">Reference proteome</keyword>
<dbReference type="EMBL" id="BQXU01000022">
    <property type="protein sequence ID" value="GKT48099.1"/>
    <property type="molecule type" value="Genomic_DNA"/>
</dbReference>
<evidence type="ECO:0000313" key="2">
    <source>
        <dbReference type="EMBL" id="GKT48099.1"/>
    </source>
</evidence>
<gene>
    <name evidence="2" type="ORF">ColSpa_08280</name>
</gene>
<dbReference type="PANTHER" id="PTHR35910:SF6">
    <property type="entry name" value="2EXR DOMAIN-CONTAINING PROTEIN"/>
    <property type="match status" value="1"/>
</dbReference>
<evidence type="ECO:0000259" key="1">
    <source>
        <dbReference type="Pfam" id="PF20150"/>
    </source>
</evidence>
<feature type="domain" description="2EXR" evidence="1">
    <location>
        <begin position="47"/>
        <end position="139"/>
    </location>
</feature>